<feature type="compositionally biased region" description="Polar residues" evidence="2">
    <location>
        <begin position="545"/>
        <end position="554"/>
    </location>
</feature>
<organism evidence="4">
    <name type="scientific">Menopon gallinae</name>
    <name type="common">poultry shaft louse</name>
    <dbReference type="NCBI Taxonomy" id="328185"/>
    <lineage>
        <taxon>Eukaryota</taxon>
        <taxon>Metazoa</taxon>
        <taxon>Ecdysozoa</taxon>
        <taxon>Arthropoda</taxon>
        <taxon>Hexapoda</taxon>
        <taxon>Insecta</taxon>
        <taxon>Pterygota</taxon>
        <taxon>Neoptera</taxon>
        <taxon>Paraneoptera</taxon>
        <taxon>Psocodea</taxon>
        <taxon>Troctomorpha</taxon>
        <taxon>Phthiraptera</taxon>
        <taxon>Amblycera</taxon>
        <taxon>Menoponidae</taxon>
        <taxon>Menopon</taxon>
    </lineage>
</organism>
<sequence length="1431" mass="161899">MGELQATVEFSVELHKFYNVDLFQRGFYQVRTSLKVSPKLLVKVEVNLARNQRSEPIFPPFIVDGCGVSKTFQILYRNEEVLLDNVIMFRAHLLVDSHRIEETLERADFTLNVELWFTEQTYGLSQQNATTCVSGRTLHLHFSPTKGLHYHLPVLFDYFHLAAVTITIHATLVALHQPYINTPRSAKPLFGTSYRFNSHHSSVDAFFFGSVNSTKCVSSASRLAHARHVHQEVCSILLATYETLQSHLQEYMKLLPAWQQLKMETNDCLKRLNNLSEFAKACHRNFTNSRSDFDSTGDKTKLIEAEDDFISVANSDIAQLCAENILLWHQFLETFTSKDPVHQHLAKNHHHLRVKRFAEAFFVVDNPRQSAAGCYDANYQNYLAVSEMVRRSRYLASLPPLPVMCVELDGDLATMPIIFEDQYQDVAEFARRRSGACRKSGSDPFLNLISSKIIHHSVKEEDCSCGIVAILESRSQKLSGQNKSSQQIVKKSEIPVQLGMFGAEGSKEESGQGVVKATLTLGPSTHRECISNISTLPLQCKSRESSMQSNQSKTLPARQRHSKSLDQLKIAGTYSTYVPKSNPGYITRSTSSQMPSVIPVSNETSKVPSKNSQDAKSQTNNNNNSTRHNNSSNSNNNNNNNNKSKNKPVKNDNEAATSPSTDSADSLPGYSKKLEQSLSVPYNLCEYPVFSKTDFYINRKMKHSESILSMPNTNELVNERFVDNIRLLLGNSSESMPNLLETPNDSPKNYGIISSRLNLKKLNDRDMITLYEVTDSTIIEEIVDDNSPFVDSKRDASLSSLPTSSTSDEITSEQSGWVSNSSRHSSGSQSSSGGISPEMTVFSHKDIPEYSTLKMQQFSNTPAADGTFDEERLVEKLEKLAVSSEGSTLRDNMYEDLHLPPPQQFRDVPPPPEPFRDPPQSKAPNSQVHSEDSVDNLLYHVYEANKEGKKHGKKKSNHFRTSLENIMFDLVRETKHKDRKANKRKQGKEKKLKILNDEGFDEMEGKLNDSDTSTVESVKAGEDYRKNGKIKMNYKFKNPFQGYLFKEDLETLKKTYETEAEKNSVTYKKLDDSQEVTVEEEVASAENDESRKSKADCDCYVKEEKIKQRSMEDETINFIKAKEEFKRQMNFTGMIYSDFPALASTLPYFHISDEYRIFSPEGLHLIICVHGLDGNSNDLRLVKTYLELGLPGANLEFLMSERNQGDTFSDFDTMTDKLVAEILYHMESCSLTPSKISFIGHSLGNIIIRSAITRPQMKHLVPRFHTFLSLSGPHLGTLYNSSGLVNMGMWFMQKWKKSGSLLQLSLRDAPDVRQTFLYRLSQKSNLQHFRHILLCGSSQDRYVPMHSARIELCKAAIKDTTIQGAVYREMVHNIMHPVINSSDTTLVRYDIHHALPSTANTLIGRAAHIAVLDSELFIEKFLVVTGLKYFR</sequence>
<feature type="domain" description="DUF676" evidence="3">
    <location>
        <begin position="1161"/>
        <end position="1353"/>
    </location>
</feature>
<feature type="region of interest" description="Disordered" evidence="2">
    <location>
        <begin position="541"/>
        <end position="669"/>
    </location>
</feature>
<dbReference type="PANTHER" id="PTHR12482">
    <property type="entry name" value="LIPASE ROG1-RELATED-RELATED"/>
    <property type="match status" value="1"/>
</dbReference>
<dbReference type="InterPro" id="IPR029058">
    <property type="entry name" value="AB_hydrolase_fold"/>
</dbReference>
<proteinExistence type="inferred from homology"/>
<feature type="compositionally biased region" description="Polar residues" evidence="2">
    <location>
        <begin position="587"/>
        <end position="619"/>
    </location>
</feature>
<dbReference type="SUPFAM" id="SSF53474">
    <property type="entry name" value="alpha/beta-Hydrolases"/>
    <property type="match status" value="1"/>
</dbReference>
<feature type="region of interest" description="Disordered" evidence="2">
    <location>
        <begin position="794"/>
        <end position="839"/>
    </location>
</feature>
<comment type="similarity">
    <text evidence="1">Belongs to the FAM135 family.</text>
</comment>
<feature type="compositionally biased region" description="Low complexity" evidence="2">
    <location>
        <begin position="655"/>
        <end position="666"/>
    </location>
</feature>
<dbReference type="FunFam" id="3.40.50.1820:FF:000004">
    <property type="entry name" value="Protein FAM135A isoform a"/>
    <property type="match status" value="1"/>
</dbReference>
<dbReference type="InterPro" id="IPR044294">
    <property type="entry name" value="Lipase-like"/>
</dbReference>
<protein>
    <recommendedName>
        <fullName evidence="3">DUF676 domain-containing protein</fullName>
    </recommendedName>
</protein>
<name>A0AAW2HPH7_9NEOP</name>
<feature type="region of interest" description="Disordered" evidence="2">
    <location>
        <begin position="884"/>
        <end position="931"/>
    </location>
</feature>
<evidence type="ECO:0000313" key="4">
    <source>
        <dbReference type="EMBL" id="KAL0271506.1"/>
    </source>
</evidence>
<evidence type="ECO:0000256" key="1">
    <source>
        <dbReference type="ARBA" id="ARBA00007949"/>
    </source>
</evidence>
<feature type="compositionally biased region" description="Low complexity" evidence="2">
    <location>
        <begin position="620"/>
        <end position="643"/>
    </location>
</feature>
<evidence type="ECO:0000259" key="3">
    <source>
        <dbReference type="Pfam" id="PF05057"/>
    </source>
</evidence>
<dbReference type="PANTHER" id="PTHR12482:SF5">
    <property type="entry name" value="DUF676 DOMAIN-CONTAINING PROTEIN"/>
    <property type="match status" value="1"/>
</dbReference>
<dbReference type="Pfam" id="PF12394">
    <property type="entry name" value="DUF3657"/>
    <property type="match status" value="1"/>
</dbReference>
<comment type="caution">
    <text evidence="4">The sequence shown here is derived from an EMBL/GenBank/DDBJ whole genome shotgun (WGS) entry which is preliminary data.</text>
</comment>
<accession>A0AAW2HPH7</accession>
<dbReference type="EMBL" id="JARGDH010000004">
    <property type="protein sequence ID" value="KAL0271506.1"/>
    <property type="molecule type" value="Genomic_DNA"/>
</dbReference>
<reference evidence="4" key="1">
    <citation type="journal article" date="2024" name="Gigascience">
        <title>Chromosome-level genome of the poultry shaft louse Menopon gallinae provides insight into the host-switching and adaptive evolution of parasitic lice.</title>
        <authorList>
            <person name="Xu Y."/>
            <person name="Ma L."/>
            <person name="Liu S."/>
            <person name="Liang Y."/>
            <person name="Liu Q."/>
            <person name="He Z."/>
            <person name="Tian L."/>
            <person name="Duan Y."/>
            <person name="Cai W."/>
            <person name="Li H."/>
            <person name="Song F."/>
        </authorList>
    </citation>
    <scope>NUCLEOTIDE SEQUENCE</scope>
    <source>
        <strain evidence="4">Cailab_2023a</strain>
    </source>
</reference>
<dbReference type="InterPro" id="IPR007751">
    <property type="entry name" value="DUF676_lipase-like"/>
</dbReference>
<dbReference type="Gene3D" id="3.40.50.1820">
    <property type="entry name" value="alpha/beta hydrolase"/>
    <property type="match status" value="1"/>
</dbReference>
<feature type="compositionally biased region" description="Low complexity" evidence="2">
    <location>
        <begin position="815"/>
        <end position="836"/>
    </location>
</feature>
<evidence type="ECO:0000256" key="2">
    <source>
        <dbReference type="SAM" id="MobiDB-lite"/>
    </source>
</evidence>
<dbReference type="InterPro" id="IPR022122">
    <property type="entry name" value="DUF3657"/>
</dbReference>
<feature type="compositionally biased region" description="Low complexity" evidence="2">
    <location>
        <begin position="797"/>
        <end position="807"/>
    </location>
</feature>
<dbReference type="Pfam" id="PF05057">
    <property type="entry name" value="DUF676"/>
    <property type="match status" value="1"/>
</dbReference>
<gene>
    <name evidence="4" type="ORF">PYX00_008581</name>
</gene>
<feature type="compositionally biased region" description="Pro residues" evidence="2">
    <location>
        <begin position="899"/>
        <end position="913"/>
    </location>
</feature>